<feature type="domain" description="Glutamine amidotransferase type-2" evidence="2">
    <location>
        <begin position="2"/>
        <end position="262"/>
    </location>
</feature>
<dbReference type="AlphaFoldDB" id="A0A495IC73"/>
<protein>
    <submittedName>
        <fullName evidence="3">Glutamine amidotransferase</fullName>
    </submittedName>
</protein>
<keyword evidence="1 3" id="KW-0315">Glutamine amidotransferase</keyword>
<dbReference type="InterPro" id="IPR017932">
    <property type="entry name" value="GATase_2_dom"/>
</dbReference>
<evidence type="ECO:0000259" key="2">
    <source>
        <dbReference type="PROSITE" id="PS51278"/>
    </source>
</evidence>
<dbReference type="Pfam" id="PF13230">
    <property type="entry name" value="GATase_4"/>
    <property type="match status" value="1"/>
</dbReference>
<gene>
    <name evidence="3" type="ORF">C8E83_0615</name>
</gene>
<dbReference type="Proteomes" id="UP000280008">
    <property type="component" value="Unassembled WGS sequence"/>
</dbReference>
<sequence length="274" mass="28433">MCRLFGLHAGTKPADATFWLLDAPDSLSSQSHRNQDGFGIGTWSPSGEAVVDKAPRPAWSDSDFATAAHDLTGTTFVAHVRHATAGGLTDENTHPFLQQGRLFAHNGALGGGDLATLDAHLRSLSVGGRPALDLVLGQTDSERYFALVTASIEARGGDVEAGVADAVAWMTGRLPVVSLNFVLTTPTDVWALRLPATDTLYVLERPAGGESGGALRVRGSQLAAGSAALADRASLVVASEPLDGEPGWRGLEPGELVHVGPSLAVESTRLPSAS</sequence>
<dbReference type="EMBL" id="RBKS01000001">
    <property type="protein sequence ID" value="RKR73522.1"/>
    <property type="molecule type" value="Genomic_DNA"/>
</dbReference>
<comment type="caution">
    <text evidence="3">The sequence shown here is derived from an EMBL/GenBank/DDBJ whole genome shotgun (WGS) entry which is preliminary data.</text>
</comment>
<dbReference type="InterPro" id="IPR026869">
    <property type="entry name" value="EgtC-like"/>
</dbReference>
<dbReference type="CDD" id="cd01908">
    <property type="entry name" value="YafJ"/>
    <property type="match status" value="1"/>
</dbReference>
<keyword evidence="4" id="KW-1185">Reference proteome</keyword>
<dbReference type="GO" id="GO:0016740">
    <property type="term" value="F:transferase activity"/>
    <property type="evidence" value="ECO:0007669"/>
    <property type="project" value="UniProtKB-KW"/>
</dbReference>
<dbReference type="PANTHER" id="PTHR42824:SF1">
    <property type="entry name" value="GLUTAMINE AMIDOTRANSFERASE YAFJ-RELATED"/>
    <property type="match status" value="1"/>
</dbReference>
<dbReference type="SUPFAM" id="SSF56235">
    <property type="entry name" value="N-terminal nucleophile aminohydrolases (Ntn hydrolases)"/>
    <property type="match status" value="1"/>
</dbReference>
<evidence type="ECO:0000256" key="1">
    <source>
        <dbReference type="ARBA" id="ARBA00022962"/>
    </source>
</evidence>
<dbReference type="OrthoDB" id="9804310at2"/>
<evidence type="ECO:0000313" key="3">
    <source>
        <dbReference type="EMBL" id="RKR73522.1"/>
    </source>
</evidence>
<dbReference type="Gene3D" id="3.60.20.10">
    <property type="entry name" value="Glutamine Phosphoribosylpyrophosphate, subunit 1, domain 1"/>
    <property type="match status" value="1"/>
</dbReference>
<dbReference type="InterPro" id="IPR029055">
    <property type="entry name" value="Ntn_hydrolases_N"/>
</dbReference>
<proteinExistence type="predicted"/>
<evidence type="ECO:0000313" key="4">
    <source>
        <dbReference type="Proteomes" id="UP000280008"/>
    </source>
</evidence>
<dbReference type="PROSITE" id="PS51278">
    <property type="entry name" value="GATASE_TYPE_2"/>
    <property type="match status" value="1"/>
</dbReference>
<keyword evidence="3" id="KW-0808">Transferase</keyword>
<dbReference type="RefSeq" id="WP_121368377.1">
    <property type="nucleotide sequence ID" value="NZ_RBKS01000001.1"/>
</dbReference>
<name>A0A495IC73_9MICO</name>
<accession>A0A495IC73</accession>
<reference evidence="3 4" key="1">
    <citation type="submission" date="2018-10" db="EMBL/GenBank/DDBJ databases">
        <title>Sequencing the genomes of 1000 actinobacteria strains.</title>
        <authorList>
            <person name="Klenk H.-P."/>
        </authorList>
    </citation>
    <scope>NUCLEOTIDE SEQUENCE [LARGE SCALE GENOMIC DNA]</scope>
    <source>
        <strain evidence="3 4">DSM 17894</strain>
    </source>
</reference>
<dbReference type="PANTHER" id="PTHR42824">
    <property type="entry name" value="GLUTAMINE AMIDOTRANSFERASE"/>
    <property type="match status" value="1"/>
</dbReference>
<organism evidence="3 4">
    <name type="scientific">Frondihabitans australicus</name>
    <dbReference type="NCBI Taxonomy" id="386892"/>
    <lineage>
        <taxon>Bacteria</taxon>
        <taxon>Bacillati</taxon>
        <taxon>Actinomycetota</taxon>
        <taxon>Actinomycetes</taxon>
        <taxon>Micrococcales</taxon>
        <taxon>Microbacteriaceae</taxon>
        <taxon>Frondihabitans</taxon>
    </lineage>
</organism>